<organism evidence="8 9">
    <name type="scientific">Periconia digitata</name>
    <dbReference type="NCBI Taxonomy" id="1303443"/>
    <lineage>
        <taxon>Eukaryota</taxon>
        <taxon>Fungi</taxon>
        <taxon>Dikarya</taxon>
        <taxon>Ascomycota</taxon>
        <taxon>Pezizomycotina</taxon>
        <taxon>Dothideomycetes</taxon>
        <taxon>Pleosporomycetidae</taxon>
        <taxon>Pleosporales</taxon>
        <taxon>Massarineae</taxon>
        <taxon>Periconiaceae</taxon>
        <taxon>Periconia</taxon>
    </lineage>
</organism>
<name>A0A9W4XKU5_9PLEO</name>
<evidence type="ECO:0000259" key="7">
    <source>
        <dbReference type="SMART" id="SM00662"/>
    </source>
</evidence>
<keyword evidence="5" id="KW-0539">Nucleus</keyword>
<dbReference type="Proteomes" id="UP001152607">
    <property type="component" value="Unassembled WGS sequence"/>
</dbReference>
<dbReference type="OrthoDB" id="270173at2759"/>
<dbReference type="EMBL" id="CAOQHR010000001">
    <property type="protein sequence ID" value="CAI6273015.1"/>
    <property type="molecule type" value="Genomic_DNA"/>
</dbReference>
<gene>
    <name evidence="8" type="ORF">PDIGIT_LOCUS1799</name>
</gene>
<accession>A0A9W4XKU5</accession>
<evidence type="ECO:0000313" key="9">
    <source>
        <dbReference type="Proteomes" id="UP001152607"/>
    </source>
</evidence>
<dbReference type="SUPFAM" id="SSF55257">
    <property type="entry name" value="RBP11-like subunits of RNA polymerase"/>
    <property type="match status" value="1"/>
</dbReference>
<evidence type="ECO:0000256" key="2">
    <source>
        <dbReference type="ARBA" id="ARBA00022083"/>
    </source>
</evidence>
<feature type="domain" description="DNA-directed RNA polymerase RpoA/D/Rpb3-type" evidence="7">
    <location>
        <begin position="77"/>
        <end position="383"/>
    </location>
</feature>
<evidence type="ECO:0000256" key="1">
    <source>
        <dbReference type="ARBA" id="ARBA00004123"/>
    </source>
</evidence>
<dbReference type="InterPro" id="IPR036603">
    <property type="entry name" value="RBP11-like"/>
</dbReference>
<dbReference type="Gene3D" id="3.30.1360.10">
    <property type="entry name" value="RNA polymerase, RBP11-like subunit"/>
    <property type="match status" value="1"/>
</dbReference>
<dbReference type="Pfam" id="PF01000">
    <property type="entry name" value="RNA_pol_A_bac"/>
    <property type="match status" value="1"/>
</dbReference>
<keyword evidence="4" id="KW-0804">Transcription</keyword>
<evidence type="ECO:0000256" key="4">
    <source>
        <dbReference type="ARBA" id="ARBA00023163"/>
    </source>
</evidence>
<sequence>MPEPTAEELERRNRLQILPEIVSDQTSTDFPGHWPGENHAYDLEKFKKNFKVQFHTDDTASLMKAQKHAIPSSRRIDQVFSLIGIDASLANAFRRIMISEVPTLAIEDVFIYQNTSVIQDEVFAHRLGLIPLTADRLSLHNMAWYTKPVEGEPTATELTDQNCVILHLQVKCEWKEGGLEKAAKGVSDPNELYVNHSVYARDLVWQKHGKQTEWPEDDPVRSVYPDILIAKMRPGQEVIMKMHAHKGIGQDHAKFSPVATASYRLLPTIDILKPIVGADAKKFQGCFPPGVIRLDSVTSEDAKKYGELSEKEGEPKAVVANPMGDTVSREALRHPEFKDKVRLGRVRDHFIFKVESTGQWDSDELFLHSVQLLKTKAQRIKRGLDLMMK</sequence>
<dbReference type="CDD" id="cd07032">
    <property type="entry name" value="RNAP_I_II_AC40"/>
    <property type="match status" value="1"/>
</dbReference>
<keyword evidence="9" id="KW-1185">Reference proteome</keyword>
<dbReference type="PANTHER" id="PTHR11800">
    <property type="entry name" value="DNA-DIRECTED RNA POLYMERASE"/>
    <property type="match status" value="1"/>
</dbReference>
<dbReference type="Pfam" id="PF01193">
    <property type="entry name" value="RNA_pol_L"/>
    <property type="match status" value="1"/>
</dbReference>
<evidence type="ECO:0000313" key="8">
    <source>
        <dbReference type="EMBL" id="CAI6273015.1"/>
    </source>
</evidence>
<dbReference type="SUPFAM" id="SSF56553">
    <property type="entry name" value="Insert subdomain of RNA polymerase alpha subunit"/>
    <property type="match status" value="1"/>
</dbReference>
<dbReference type="PANTHER" id="PTHR11800:SF13">
    <property type="entry name" value="DNA-DIRECTED RNA POLYMERASES I AND III SUBUNIT RPAC1"/>
    <property type="match status" value="1"/>
</dbReference>
<dbReference type="HAMAP" id="MF_00320">
    <property type="entry name" value="RNApol_arch_Rpo3"/>
    <property type="match status" value="1"/>
</dbReference>
<dbReference type="InterPro" id="IPR011262">
    <property type="entry name" value="DNA-dir_RNA_pol_insert"/>
</dbReference>
<dbReference type="InterPro" id="IPR022842">
    <property type="entry name" value="RNAP_Rpo3/Rpb3/RPAC1"/>
</dbReference>
<dbReference type="SMART" id="SM00662">
    <property type="entry name" value="RPOLD"/>
    <property type="match status" value="1"/>
</dbReference>
<proteinExistence type="inferred from homology"/>
<reference evidence="8" key="1">
    <citation type="submission" date="2023-01" db="EMBL/GenBank/DDBJ databases">
        <authorList>
            <person name="Van Ghelder C."/>
            <person name="Rancurel C."/>
        </authorList>
    </citation>
    <scope>NUCLEOTIDE SEQUENCE</scope>
    <source>
        <strain evidence="8">CNCM I-4278</strain>
    </source>
</reference>
<comment type="similarity">
    <text evidence="6">Belongs to the archaeal Rpo3/eukaryotic RPB3 RNA polymerase subunit family.</text>
</comment>
<evidence type="ECO:0000256" key="3">
    <source>
        <dbReference type="ARBA" id="ARBA00022478"/>
    </source>
</evidence>
<evidence type="ECO:0000256" key="5">
    <source>
        <dbReference type="ARBA" id="ARBA00023242"/>
    </source>
</evidence>
<dbReference type="InterPro" id="IPR036643">
    <property type="entry name" value="RNApol_insert_sf"/>
</dbReference>
<dbReference type="GO" id="GO:0005736">
    <property type="term" value="C:RNA polymerase I complex"/>
    <property type="evidence" value="ECO:0007669"/>
    <property type="project" value="TreeGrafter"/>
</dbReference>
<evidence type="ECO:0000256" key="6">
    <source>
        <dbReference type="ARBA" id="ARBA00025804"/>
    </source>
</evidence>
<dbReference type="AlphaFoldDB" id="A0A9W4XKU5"/>
<dbReference type="GO" id="GO:0003899">
    <property type="term" value="F:DNA-directed RNA polymerase activity"/>
    <property type="evidence" value="ECO:0007669"/>
    <property type="project" value="InterPro"/>
</dbReference>
<dbReference type="FunFam" id="2.170.120.12:FF:000003">
    <property type="entry name" value="Dna-directed rna polymerases i and iii subunit"/>
    <property type="match status" value="1"/>
</dbReference>
<dbReference type="GO" id="GO:0046983">
    <property type="term" value="F:protein dimerization activity"/>
    <property type="evidence" value="ECO:0007669"/>
    <property type="project" value="InterPro"/>
</dbReference>
<dbReference type="InterPro" id="IPR033901">
    <property type="entry name" value="RNAPI/III_AC40"/>
</dbReference>
<dbReference type="NCBIfam" id="NF001988">
    <property type="entry name" value="PRK00783.1"/>
    <property type="match status" value="1"/>
</dbReference>
<dbReference type="Gene3D" id="2.170.120.12">
    <property type="entry name" value="DNA-directed RNA polymerase, insert domain"/>
    <property type="match status" value="1"/>
</dbReference>
<keyword evidence="3" id="KW-0240">DNA-directed RNA polymerase</keyword>
<dbReference type="GO" id="GO:0006351">
    <property type="term" value="P:DNA-templated transcription"/>
    <property type="evidence" value="ECO:0007669"/>
    <property type="project" value="InterPro"/>
</dbReference>
<protein>
    <recommendedName>
        <fullName evidence="2">DNA-directed RNA polymerases I and III subunit RPAC1</fullName>
    </recommendedName>
</protein>
<comment type="caution">
    <text evidence="8">The sequence shown here is derived from an EMBL/GenBank/DDBJ whole genome shotgun (WGS) entry which is preliminary data.</text>
</comment>
<dbReference type="GO" id="GO:0005666">
    <property type="term" value="C:RNA polymerase III complex"/>
    <property type="evidence" value="ECO:0007669"/>
    <property type="project" value="TreeGrafter"/>
</dbReference>
<dbReference type="GO" id="GO:0055029">
    <property type="term" value="C:nuclear DNA-directed RNA polymerase complex"/>
    <property type="evidence" value="ECO:0007669"/>
    <property type="project" value="UniProtKB-ARBA"/>
</dbReference>
<dbReference type="InterPro" id="IPR050518">
    <property type="entry name" value="Rpo3/RPB3_RNA_Pol_subunit"/>
</dbReference>
<comment type="subcellular location">
    <subcellularLocation>
        <location evidence="1">Nucleus</location>
    </subcellularLocation>
</comment>
<dbReference type="InterPro" id="IPR011263">
    <property type="entry name" value="DNA-dir_RNA_pol_RpoA/D/Rpb3"/>
</dbReference>